<dbReference type="Pfam" id="PF11951">
    <property type="entry name" value="Fungal_trans_2"/>
    <property type="match status" value="1"/>
</dbReference>
<comment type="subcellular location">
    <subcellularLocation>
        <location evidence="1">Nucleus</location>
    </subcellularLocation>
</comment>
<dbReference type="OrthoDB" id="25818at2759"/>
<dbReference type="HOGENOM" id="CLU_030589_0_0_1"/>
<evidence type="ECO:0000313" key="5">
    <source>
        <dbReference type="Proteomes" id="UP000027456"/>
    </source>
</evidence>
<name>A0A074RIR7_9AGAM</name>
<reference evidence="4 5" key="1">
    <citation type="submission" date="2013-12" db="EMBL/GenBank/DDBJ databases">
        <authorList>
            <person name="Cubeta M."/>
            <person name="Pakala S."/>
            <person name="Fedorova N."/>
            <person name="Thomas E."/>
            <person name="Dean R."/>
            <person name="Jabaji S."/>
            <person name="Neate S."/>
            <person name="Toda T."/>
            <person name="Tavantzis S."/>
            <person name="Vilgalys R."/>
            <person name="Bharathan N."/>
            <person name="Pakala S."/>
            <person name="Losada L.S."/>
            <person name="Zafar N."/>
            <person name="Nierman W."/>
        </authorList>
    </citation>
    <scope>NUCLEOTIDE SEQUENCE [LARGE SCALE GENOMIC DNA]</scope>
    <source>
        <strain evidence="4 5">123E</strain>
    </source>
</reference>
<gene>
    <name evidence="4" type="ORF">V565_297850</name>
</gene>
<dbReference type="GO" id="GO:0008270">
    <property type="term" value="F:zinc ion binding"/>
    <property type="evidence" value="ECO:0007669"/>
    <property type="project" value="InterPro"/>
</dbReference>
<dbReference type="AlphaFoldDB" id="A0A074RIR7"/>
<dbReference type="InterPro" id="IPR036864">
    <property type="entry name" value="Zn2-C6_fun-type_DNA-bd_sf"/>
</dbReference>
<keyword evidence="2" id="KW-0539">Nucleus</keyword>
<dbReference type="PROSITE" id="PS50048">
    <property type="entry name" value="ZN2_CY6_FUNGAL_2"/>
    <property type="match status" value="1"/>
</dbReference>
<organism evidence="4 5">
    <name type="scientific">Rhizoctonia solani 123E</name>
    <dbReference type="NCBI Taxonomy" id="1423351"/>
    <lineage>
        <taxon>Eukaryota</taxon>
        <taxon>Fungi</taxon>
        <taxon>Dikarya</taxon>
        <taxon>Basidiomycota</taxon>
        <taxon>Agaricomycotina</taxon>
        <taxon>Agaricomycetes</taxon>
        <taxon>Cantharellales</taxon>
        <taxon>Ceratobasidiaceae</taxon>
        <taxon>Rhizoctonia</taxon>
    </lineage>
</organism>
<dbReference type="CDD" id="cd00067">
    <property type="entry name" value="GAL4"/>
    <property type="match status" value="1"/>
</dbReference>
<keyword evidence="5" id="KW-1185">Reference proteome</keyword>
<protein>
    <submittedName>
        <fullName evidence="4">Fungal Zn(2)-cys(6) binuclear cluster domain protein</fullName>
    </submittedName>
</protein>
<accession>A0A074RIR7</accession>
<dbReference type="GO" id="GO:0000981">
    <property type="term" value="F:DNA-binding transcription factor activity, RNA polymerase II-specific"/>
    <property type="evidence" value="ECO:0007669"/>
    <property type="project" value="InterPro"/>
</dbReference>
<evidence type="ECO:0000313" key="4">
    <source>
        <dbReference type="EMBL" id="KEP45245.1"/>
    </source>
</evidence>
<evidence type="ECO:0000259" key="3">
    <source>
        <dbReference type="PROSITE" id="PS50048"/>
    </source>
</evidence>
<comment type="caution">
    <text evidence="4">The sequence shown here is derived from an EMBL/GenBank/DDBJ whole genome shotgun (WGS) entry which is preliminary data.</text>
</comment>
<proteinExistence type="predicted"/>
<dbReference type="SMART" id="SM00066">
    <property type="entry name" value="GAL4"/>
    <property type="match status" value="1"/>
</dbReference>
<dbReference type="Proteomes" id="UP000027456">
    <property type="component" value="Unassembled WGS sequence"/>
</dbReference>
<dbReference type="Pfam" id="PF00172">
    <property type="entry name" value="Zn_clus"/>
    <property type="match status" value="1"/>
</dbReference>
<sequence>MPIKHKSTPGPRAESCLTCISRRKKCDKGRPFCQRCLDSKAKFICLGYDDESEPEVERPRTRKAHPSTVRVTGFPPLRVGVQFGEAVPGSSTRTTYFGAPVSAAEINEYLTPSVDSLMVPGPLENSVLTVAASVPQHDQGAGWKQIPPRRRPGGAAMLLLPTSIPRGVSASKQMRESYVFFILEEFQSYRVNMFFRSSIFLRNLLMAQLKRPRILELMYLGAKVFETFSGKSEELAIQSCSHWLTQYANQATNPDEPPNPYPSTQEVEDKLSGLLELVAAQSIVLGTAAGYKSLRLALPSFLHLVSGDPSLLVEHERNGSLCISLPAVFISRRVELGRFMFQDIMCSIVLGLPTLAEYDLTGFPIVPGSDLTTDWFHGVHGVPVEMIVNITEVHNWRAHKKAADWTALEMRAWTWTWNQKEIQSEESVEMVYRVAIQEAWRHATLIYIYMGMCEVTSDDPRVQASVHQIIKLMRVVGDAHLDVYFSVLAIVAGIAAQNESQRAPILRKLKSFTGVRIWKFRGRDFTRVLEHLWYGAAANGAAIGWDDYVQARCKVLPIR</sequence>
<dbReference type="STRING" id="1423351.A0A074RIR7"/>
<evidence type="ECO:0000256" key="2">
    <source>
        <dbReference type="ARBA" id="ARBA00023242"/>
    </source>
</evidence>
<feature type="domain" description="Zn(2)-C6 fungal-type" evidence="3">
    <location>
        <begin position="15"/>
        <end position="45"/>
    </location>
</feature>
<dbReference type="GO" id="GO:0005634">
    <property type="term" value="C:nucleus"/>
    <property type="evidence" value="ECO:0007669"/>
    <property type="project" value="UniProtKB-SubCell"/>
</dbReference>
<dbReference type="InterPro" id="IPR021858">
    <property type="entry name" value="Fun_TF"/>
</dbReference>
<evidence type="ECO:0000256" key="1">
    <source>
        <dbReference type="ARBA" id="ARBA00004123"/>
    </source>
</evidence>
<dbReference type="PANTHER" id="PTHR37534">
    <property type="entry name" value="TRANSCRIPTIONAL ACTIVATOR PROTEIN UGA3"/>
    <property type="match status" value="1"/>
</dbReference>
<dbReference type="EMBL" id="AZST01002049">
    <property type="protein sequence ID" value="KEP45245.1"/>
    <property type="molecule type" value="Genomic_DNA"/>
</dbReference>
<dbReference type="SUPFAM" id="SSF57701">
    <property type="entry name" value="Zn2/Cys6 DNA-binding domain"/>
    <property type="match status" value="1"/>
</dbReference>
<dbReference type="PANTHER" id="PTHR37534:SF46">
    <property type="entry name" value="ZN(II)2CYS6 TRANSCRIPTION FACTOR (EUROFUNG)"/>
    <property type="match status" value="1"/>
</dbReference>
<dbReference type="InterPro" id="IPR001138">
    <property type="entry name" value="Zn2Cys6_DnaBD"/>
</dbReference>